<dbReference type="AlphaFoldDB" id="A0A7S9LRV1"/>
<sequence length="182" mass="19784">MSGKMTTAISIALMAMTGLAAPMHANTVRFGGTVGQDGRTRANTAQQVRIYTAHATNPQEELAAAQERVAQRLAAAQQRIEALRAQGERYAAQMRTEPIPETTFGHLIGRPVEGANGELLGVVETLRYDRFGWVNAVRILRADNGEIAEFAIARDTLQSDRIVLGVTRRAFLDMLEASAHPS</sequence>
<feature type="signal peptide" evidence="2">
    <location>
        <begin position="1"/>
        <end position="20"/>
    </location>
</feature>
<reference evidence="3 4" key="1">
    <citation type="submission" date="2020-11" db="EMBL/GenBank/DDBJ databases">
        <title>Description of Pontivivens ytuae sp. nov. isolated from deep sea sediment of Mariana Trench.</title>
        <authorList>
            <person name="Wang Z."/>
            <person name="Sun Q.-L."/>
            <person name="Xu X.-D."/>
            <person name="Tang Y.-Z."/>
            <person name="Zhang J."/>
        </authorList>
    </citation>
    <scope>NUCLEOTIDE SEQUENCE [LARGE SCALE GENOMIC DNA]</scope>
    <source>
        <strain evidence="3 4">MT2928</strain>
    </source>
</reference>
<organism evidence="3 4">
    <name type="scientific">Pontivivens ytuae</name>
    <dbReference type="NCBI Taxonomy" id="2789856"/>
    <lineage>
        <taxon>Bacteria</taxon>
        <taxon>Pseudomonadati</taxon>
        <taxon>Pseudomonadota</taxon>
        <taxon>Alphaproteobacteria</taxon>
        <taxon>Rhodobacterales</taxon>
        <taxon>Paracoccaceae</taxon>
        <taxon>Pontivivens</taxon>
    </lineage>
</organism>
<gene>
    <name evidence="3" type="ORF">I0K15_18960</name>
</gene>
<keyword evidence="1" id="KW-0175">Coiled coil</keyword>
<keyword evidence="4" id="KW-1185">Reference proteome</keyword>
<dbReference type="RefSeq" id="WP_196103039.1">
    <property type="nucleotide sequence ID" value="NZ_CP064942.1"/>
</dbReference>
<evidence type="ECO:0000313" key="4">
    <source>
        <dbReference type="Proteomes" id="UP000594800"/>
    </source>
</evidence>
<proteinExistence type="predicted"/>
<feature type="coiled-coil region" evidence="1">
    <location>
        <begin position="66"/>
        <end position="93"/>
    </location>
</feature>
<accession>A0A7S9LRV1</accession>
<evidence type="ECO:0000313" key="3">
    <source>
        <dbReference type="EMBL" id="QPH53830.1"/>
    </source>
</evidence>
<dbReference type="EMBL" id="CP064942">
    <property type="protein sequence ID" value="QPH53830.1"/>
    <property type="molecule type" value="Genomic_DNA"/>
</dbReference>
<name>A0A7S9LRV1_9RHOB</name>
<feature type="chain" id="PRO_5032495864" evidence="2">
    <location>
        <begin position="21"/>
        <end position="182"/>
    </location>
</feature>
<keyword evidence="2" id="KW-0732">Signal</keyword>
<evidence type="ECO:0000256" key="2">
    <source>
        <dbReference type="SAM" id="SignalP"/>
    </source>
</evidence>
<evidence type="ECO:0000256" key="1">
    <source>
        <dbReference type="SAM" id="Coils"/>
    </source>
</evidence>
<dbReference type="KEGG" id="poz:I0K15_18960"/>
<protein>
    <submittedName>
        <fullName evidence="3">Uncharacterized protein</fullName>
    </submittedName>
</protein>
<dbReference type="Proteomes" id="UP000594800">
    <property type="component" value="Chromosome"/>
</dbReference>